<dbReference type="InterPro" id="IPR008927">
    <property type="entry name" value="6-PGluconate_DH-like_C_sf"/>
</dbReference>
<evidence type="ECO:0000313" key="3">
    <source>
        <dbReference type="Proteomes" id="UP000255165"/>
    </source>
</evidence>
<organism evidence="2 3">
    <name type="scientific">Cupriavidus lacunae</name>
    <dbReference type="NCBI Taxonomy" id="2666307"/>
    <lineage>
        <taxon>Bacteria</taxon>
        <taxon>Pseudomonadati</taxon>
        <taxon>Pseudomonadota</taxon>
        <taxon>Betaproteobacteria</taxon>
        <taxon>Burkholderiales</taxon>
        <taxon>Burkholderiaceae</taxon>
        <taxon>Cupriavidus</taxon>
    </lineage>
</organism>
<proteinExistence type="predicted"/>
<dbReference type="SUPFAM" id="SSF48179">
    <property type="entry name" value="6-phosphogluconate dehydrogenase C-terminal domain-like"/>
    <property type="match status" value="1"/>
</dbReference>
<dbReference type="AlphaFoldDB" id="A0A370NLL6"/>
<dbReference type="InterPro" id="IPR006108">
    <property type="entry name" value="3HC_DH_C"/>
</dbReference>
<name>A0A370NLL6_9BURK</name>
<dbReference type="GO" id="GO:0008691">
    <property type="term" value="F:3-hydroxybutyryl-CoA dehydrogenase activity"/>
    <property type="evidence" value="ECO:0007669"/>
    <property type="project" value="TreeGrafter"/>
</dbReference>
<dbReference type="EMBL" id="QKWJ01000061">
    <property type="protein sequence ID" value="RDK06496.1"/>
    <property type="molecule type" value="Genomic_DNA"/>
</dbReference>
<evidence type="ECO:0000313" key="2">
    <source>
        <dbReference type="EMBL" id="RDK06496.1"/>
    </source>
</evidence>
<reference evidence="3" key="1">
    <citation type="submission" date="2018-06" db="EMBL/GenBank/DDBJ databases">
        <authorList>
            <person name="Feng T."/>
            <person name="Jeon C.O."/>
        </authorList>
    </citation>
    <scope>NUCLEOTIDE SEQUENCE [LARGE SCALE GENOMIC DNA]</scope>
    <source>
        <strain evidence="3">S23</strain>
    </source>
</reference>
<dbReference type="RefSeq" id="WP_115215063.1">
    <property type="nucleotide sequence ID" value="NZ_QKWJ01000061.1"/>
</dbReference>
<sequence>MPYEIVQASESGSFPSPHPFLDQAAAQGEGRFYLGADAGEAYRNGDGHASLTFVAIELDTECLGTHTGERRGLEGSNVVGFARFRLGDGDPSPLVELVRQPGTDAAALAGARAAFEAAGLVVAVCNDFPGRIVDRLIRPYFNAALIRLDEKLASADDLDKTLCLGLGYPEGPISLLERTGLAQHFRVTQALYEALGQEPYAPARRARVAANRDAVAGREL</sequence>
<dbReference type="Gene3D" id="1.10.1040.50">
    <property type="match status" value="1"/>
</dbReference>
<dbReference type="Pfam" id="PF00725">
    <property type="entry name" value="3HCDH"/>
    <property type="match status" value="1"/>
</dbReference>
<feature type="domain" description="3-hydroxyacyl-CoA dehydrogenase C-terminal" evidence="1">
    <location>
        <begin position="132"/>
        <end position="204"/>
    </location>
</feature>
<keyword evidence="3" id="KW-1185">Reference proteome</keyword>
<gene>
    <name evidence="2" type="ORF">DN412_30950</name>
</gene>
<dbReference type="Proteomes" id="UP000255165">
    <property type="component" value="Unassembled WGS sequence"/>
</dbReference>
<dbReference type="PANTHER" id="PTHR48075">
    <property type="entry name" value="3-HYDROXYACYL-COA DEHYDROGENASE FAMILY PROTEIN"/>
    <property type="match status" value="1"/>
</dbReference>
<protein>
    <submittedName>
        <fullName evidence="2">3-hydroxyacyl-CoA dehydrogenase</fullName>
    </submittedName>
</protein>
<comment type="caution">
    <text evidence="2">The sequence shown here is derived from an EMBL/GenBank/DDBJ whole genome shotgun (WGS) entry which is preliminary data.</text>
</comment>
<evidence type="ECO:0000259" key="1">
    <source>
        <dbReference type="Pfam" id="PF00725"/>
    </source>
</evidence>
<dbReference type="GO" id="GO:0006635">
    <property type="term" value="P:fatty acid beta-oxidation"/>
    <property type="evidence" value="ECO:0007669"/>
    <property type="project" value="TreeGrafter"/>
</dbReference>
<accession>A0A370NLL6</accession>
<dbReference type="PANTHER" id="PTHR48075:SF5">
    <property type="entry name" value="3-HYDROXYBUTYRYL-COA DEHYDROGENASE"/>
    <property type="match status" value="1"/>
</dbReference>